<dbReference type="KEGG" id="dpt:Deipr_1280"/>
<dbReference type="EMBL" id="CP002536">
    <property type="protein sequence ID" value="ADY26429.1"/>
    <property type="molecule type" value="Genomic_DNA"/>
</dbReference>
<evidence type="ECO:0000313" key="3">
    <source>
        <dbReference type="EMBL" id="ADY26429.1"/>
    </source>
</evidence>
<name>F0RP86_DEIPM</name>
<comment type="similarity">
    <text evidence="1 2">Belongs to the CutC family.</text>
</comment>
<keyword evidence="2" id="KW-0963">Cytoplasm</keyword>
<gene>
    <name evidence="2" type="primary">cutC</name>
    <name evidence="3" type="ordered locus">Deipr_1280</name>
</gene>
<dbReference type="RefSeq" id="WP_013615038.1">
    <property type="nucleotide sequence ID" value="NC_015161.1"/>
</dbReference>
<dbReference type="STRING" id="693977.Deipr_1280"/>
<reference evidence="4" key="1">
    <citation type="submission" date="2011-02" db="EMBL/GenBank/DDBJ databases">
        <title>The complete sequence of chromosome of Deinococcus proteolyticus DSM 20540.</title>
        <authorList>
            <consortium name="US DOE Joint Genome Institute (JGI-PGF)"/>
            <person name="Lucas S."/>
            <person name="Copeland A."/>
            <person name="Lapidus A."/>
            <person name="Bruce D."/>
            <person name="Goodwin L."/>
            <person name="Pitluck S."/>
            <person name="Kyrpides N."/>
            <person name="Mavromatis K."/>
            <person name="Pagani I."/>
            <person name="Ivanova N."/>
            <person name="Ovchinnikova G."/>
            <person name="Zeytun A."/>
            <person name="Detter J.C."/>
            <person name="Han C."/>
            <person name="Land M."/>
            <person name="Hauser L."/>
            <person name="Markowitz V."/>
            <person name="Cheng J.-F."/>
            <person name="Hugenholtz P."/>
            <person name="Woyke T."/>
            <person name="Wu D."/>
            <person name="Pukall R."/>
            <person name="Steenblock K."/>
            <person name="Brambilla E."/>
            <person name="Klenk H.-P."/>
            <person name="Eisen J.A."/>
        </authorList>
    </citation>
    <scope>NUCLEOTIDE SEQUENCE [LARGE SCALE GENOMIC DNA]</scope>
    <source>
        <strain evidence="4">ATCC 35074 / DSM 20540 / JCM 6276 / NBRC 101906 / NCIMB 13154 / VKM Ac-1939 / CCM 2703 / MRP</strain>
    </source>
</reference>
<evidence type="ECO:0000256" key="1">
    <source>
        <dbReference type="ARBA" id="ARBA00007768"/>
    </source>
</evidence>
<keyword evidence="4" id="KW-1185">Reference proteome</keyword>
<dbReference type="GO" id="GO:0005507">
    <property type="term" value="F:copper ion binding"/>
    <property type="evidence" value="ECO:0007669"/>
    <property type="project" value="TreeGrafter"/>
</dbReference>
<dbReference type="PANTHER" id="PTHR12598:SF0">
    <property type="entry name" value="COPPER HOMEOSTASIS PROTEIN CUTC HOMOLOG"/>
    <property type="match status" value="1"/>
</dbReference>
<organism evidence="3 4">
    <name type="scientific">Deinococcus proteolyticus (strain ATCC 35074 / DSM 20540 / JCM 6276 / NBRC 101906 / NCIMB 13154 / VKM Ac-1939 / CCM 2703 / MRP)</name>
    <dbReference type="NCBI Taxonomy" id="693977"/>
    <lineage>
        <taxon>Bacteria</taxon>
        <taxon>Thermotogati</taxon>
        <taxon>Deinococcota</taxon>
        <taxon>Deinococci</taxon>
        <taxon>Deinococcales</taxon>
        <taxon>Deinococcaceae</taxon>
        <taxon>Deinococcus</taxon>
    </lineage>
</organism>
<dbReference type="Gene3D" id="3.20.20.380">
    <property type="entry name" value="Copper homeostasis (CutC) domain"/>
    <property type="match status" value="1"/>
</dbReference>
<protein>
    <recommendedName>
        <fullName evidence="2">PF03932 family protein CutC</fullName>
    </recommendedName>
</protein>
<sequence>MPDSLPVLEVCVDSLGSARSAVAGGADRLELCSALSSGGLTPSPALTRSVCALGVPVHVLIRTREGPFSYIPDEVEVMVEEIRDAAQAGAAGVVVGALDAGGRLDAAAMRRWAEIAAGAGIRAVCHRAFDLSTDLTGSLEQLQAWGYSGVLTSGGAPGALAGADRLRRLREQARPGFEVLAGGVRPEGLAELLRRSGVTAVHGSFSALWPAESPATSLGFDLRERRTDAEQVAQARRILRVAAASQVPATQPDQREE</sequence>
<dbReference type="HOGENOM" id="CLU_050555_3_1_0"/>
<comment type="caution">
    <text evidence="2">Once thought to be involved in copper homeostasis, experiments in E.coli have shown this is not the case.</text>
</comment>
<evidence type="ECO:0000313" key="4">
    <source>
        <dbReference type="Proteomes" id="UP000007718"/>
    </source>
</evidence>
<dbReference type="HAMAP" id="MF_00795">
    <property type="entry name" value="CutC"/>
    <property type="match status" value="1"/>
</dbReference>
<dbReference type="SUPFAM" id="SSF110395">
    <property type="entry name" value="CutC-like"/>
    <property type="match status" value="1"/>
</dbReference>
<dbReference type="eggNOG" id="COG3142">
    <property type="taxonomic scope" value="Bacteria"/>
</dbReference>
<evidence type="ECO:0000256" key="2">
    <source>
        <dbReference type="HAMAP-Rule" id="MF_00795"/>
    </source>
</evidence>
<reference evidence="3 4" key="2">
    <citation type="journal article" date="2012" name="Stand. Genomic Sci.">
        <title>Complete genome sequence of the orange-red pigmented, radioresistant Deinococcus proteolyticus type strain (MRP(T)).</title>
        <authorList>
            <person name="Copeland A."/>
            <person name="Zeytun A."/>
            <person name="Yassawong M."/>
            <person name="Nolan M."/>
            <person name="Lucas S."/>
            <person name="Hammon N."/>
            <person name="Deshpande S."/>
            <person name="Cheng J.F."/>
            <person name="Han C."/>
            <person name="Tapia R."/>
            <person name="Goodwin L.A."/>
            <person name="Pitluck S."/>
            <person name="Mavromatis K."/>
            <person name="Liolios K."/>
            <person name="Pagani I."/>
            <person name="Ivanova N."/>
            <person name="Mikhailova N."/>
            <person name="Pati A."/>
            <person name="Chen A."/>
            <person name="Palaniappan K."/>
            <person name="Land M."/>
            <person name="Hauser L."/>
            <person name="Jeffries C.D."/>
            <person name="Brambilla E.M."/>
            <person name="Rohde M."/>
            <person name="Sikorski J."/>
            <person name="Pukall R."/>
            <person name="Goker M."/>
            <person name="Detter J.C."/>
            <person name="Woyke T."/>
            <person name="Bristow J."/>
            <person name="Eisen J.A."/>
            <person name="Markowitz V."/>
            <person name="Hugenholtz P."/>
            <person name="Kyrpides N.C."/>
            <person name="Klenk H.P."/>
            <person name="Lapidus A."/>
        </authorList>
    </citation>
    <scope>NUCLEOTIDE SEQUENCE [LARGE SCALE GENOMIC DNA]</scope>
    <source>
        <strain evidence="4">ATCC 35074 / DSM 20540 / JCM 6276 / NBRC 101906 / NCIMB 13154 / VKM Ac-1939 / CCM 2703 / MRP</strain>
    </source>
</reference>
<dbReference type="AlphaFoldDB" id="F0RP86"/>
<dbReference type="InterPro" id="IPR036822">
    <property type="entry name" value="CutC-like_dom_sf"/>
</dbReference>
<proteinExistence type="inferred from homology"/>
<dbReference type="Proteomes" id="UP000007718">
    <property type="component" value="Chromosome"/>
</dbReference>
<accession>F0RP86</accession>
<dbReference type="GO" id="GO:0005737">
    <property type="term" value="C:cytoplasm"/>
    <property type="evidence" value="ECO:0007669"/>
    <property type="project" value="UniProtKB-SubCell"/>
</dbReference>
<comment type="subcellular location">
    <subcellularLocation>
        <location evidence="2">Cytoplasm</location>
    </subcellularLocation>
</comment>
<dbReference type="PANTHER" id="PTHR12598">
    <property type="entry name" value="COPPER HOMEOSTASIS PROTEIN CUTC"/>
    <property type="match status" value="1"/>
</dbReference>
<dbReference type="Pfam" id="PF03932">
    <property type="entry name" value="CutC"/>
    <property type="match status" value="1"/>
</dbReference>
<dbReference type="InterPro" id="IPR005627">
    <property type="entry name" value="CutC-like"/>
</dbReference>